<comment type="caution">
    <text evidence="2">The sequence shown here is derived from an EMBL/GenBank/DDBJ whole genome shotgun (WGS) entry which is preliminary data.</text>
</comment>
<evidence type="ECO:0000313" key="2">
    <source>
        <dbReference type="EMBL" id="CAI2381068.1"/>
    </source>
</evidence>
<keyword evidence="1" id="KW-0812">Transmembrane</keyword>
<gene>
    <name evidence="2" type="ORF">ECRASSUSDP1_LOCUS22514</name>
</gene>
<dbReference type="Proteomes" id="UP001295684">
    <property type="component" value="Unassembled WGS sequence"/>
</dbReference>
<dbReference type="EMBL" id="CAMPGE010023095">
    <property type="protein sequence ID" value="CAI2381068.1"/>
    <property type="molecule type" value="Genomic_DNA"/>
</dbReference>
<keyword evidence="1" id="KW-0472">Membrane</keyword>
<accession>A0AAD2D651</accession>
<name>A0AAD2D651_EUPCR</name>
<feature type="transmembrane region" description="Helical" evidence="1">
    <location>
        <begin position="12"/>
        <end position="35"/>
    </location>
</feature>
<feature type="transmembrane region" description="Helical" evidence="1">
    <location>
        <begin position="61"/>
        <end position="81"/>
    </location>
</feature>
<evidence type="ECO:0000256" key="1">
    <source>
        <dbReference type="SAM" id="Phobius"/>
    </source>
</evidence>
<sequence length="127" mass="14686">MLNYKYFKNYGFAGIILYSIMNLRSLYIGVTHFFVSNPHFSRVLHRKLYSQIRFWKPPLSIIYFISVKFNVSGLSCAISFAKISKDDLFVTINRYFHVPKNLDSRIKSTPCGVISLITNKCGCNSLK</sequence>
<evidence type="ECO:0000313" key="3">
    <source>
        <dbReference type="Proteomes" id="UP001295684"/>
    </source>
</evidence>
<organism evidence="2 3">
    <name type="scientific">Euplotes crassus</name>
    <dbReference type="NCBI Taxonomy" id="5936"/>
    <lineage>
        <taxon>Eukaryota</taxon>
        <taxon>Sar</taxon>
        <taxon>Alveolata</taxon>
        <taxon>Ciliophora</taxon>
        <taxon>Intramacronucleata</taxon>
        <taxon>Spirotrichea</taxon>
        <taxon>Hypotrichia</taxon>
        <taxon>Euplotida</taxon>
        <taxon>Euplotidae</taxon>
        <taxon>Moneuplotes</taxon>
    </lineage>
</organism>
<dbReference type="AlphaFoldDB" id="A0AAD2D651"/>
<keyword evidence="1" id="KW-1133">Transmembrane helix</keyword>
<protein>
    <submittedName>
        <fullName evidence="2">Uncharacterized protein</fullName>
    </submittedName>
</protein>
<proteinExistence type="predicted"/>
<keyword evidence="3" id="KW-1185">Reference proteome</keyword>
<reference evidence="2" key="1">
    <citation type="submission" date="2023-07" db="EMBL/GenBank/DDBJ databases">
        <authorList>
            <consortium name="AG Swart"/>
            <person name="Singh M."/>
            <person name="Singh A."/>
            <person name="Seah K."/>
            <person name="Emmerich C."/>
        </authorList>
    </citation>
    <scope>NUCLEOTIDE SEQUENCE</scope>
    <source>
        <strain evidence="2">DP1</strain>
    </source>
</reference>